<dbReference type="EMBL" id="MNAD01000900">
    <property type="protein sequence ID" value="OJT09547.1"/>
    <property type="molecule type" value="Genomic_DNA"/>
</dbReference>
<dbReference type="AlphaFoldDB" id="A0A1M2VPM9"/>
<keyword evidence="2" id="KW-1185">Reference proteome</keyword>
<organism evidence="1 2">
    <name type="scientific">Trametes pubescens</name>
    <name type="common">White-rot fungus</name>
    <dbReference type="NCBI Taxonomy" id="154538"/>
    <lineage>
        <taxon>Eukaryota</taxon>
        <taxon>Fungi</taxon>
        <taxon>Dikarya</taxon>
        <taxon>Basidiomycota</taxon>
        <taxon>Agaricomycotina</taxon>
        <taxon>Agaricomycetes</taxon>
        <taxon>Polyporales</taxon>
        <taxon>Polyporaceae</taxon>
        <taxon>Trametes</taxon>
    </lineage>
</organism>
<protein>
    <submittedName>
        <fullName evidence="1">Uncharacterized protein</fullName>
    </submittedName>
</protein>
<evidence type="ECO:0000313" key="1">
    <source>
        <dbReference type="EMBL" id="OJT09547.1"/>
    </source>
</evidence>
<sequence length="76" mass="7675">MEHHALGDARQSAVGVDVLVAEIKIELGSPHVLPMSLAGSESAPLNLAGGVMRDGIGIEMAPPKSLAVGAMMDSVA</sequence>
<dbReference type="Proteomes" id="UP000184267">
    <property type="component" value="Unassembled WGS sequence"/>
</dbReference>
<reference evidence="1 2" key="1">
    <citation type="submission" date="2016-10" db="EMBL/GenBank/DDBJ databases">
        <title>Genome sequence of the basidiomycete white-rot fungus Trametes pubescens.</title>
        <authorList>
            <person name="Makela M.R."/>
            <person name="Granchi Z."/>
            <person name="Peng M."/>
            <person name="De Vries R.P."/>
            <person name="Grigoriev I."/>
            <person name="Riley R."/>
            <person name="Hilden K."/>
        </authorList>
    </citation>
    <scope>NUCLEOTIDE SEQUENCE [LARGE SCALE GENOMIC DNA]</scope>
    <source>
        <strain evidence="1 2">FBCC735</strain>
    </source>
</reference>
<gene>
    <name evidence="1" type="ORF">TRAPUB_13992</name>
</gene>
<proteinExistence type="predicted"/>
<accession>A0A1M2VPM9</accession>
<feature type="non-terminal residue" evidence="1">
    <location>
        <position position="76"/>
    </location>
</feature>
<comment type="caution">
    <text evidence="1">The sequence shown here is derived from an EMBL/GenBank/DDBJ whole genome shotgun (WGS) entry which is preliminary data.</text>
</comment>
<evidence type="ECO:0000313" key="2">
    <source>
        <dbReference type="Proteomes" id="UP000184267"/>
    </source>
</evidence>
<name>A0A1M2VPM9_TRAPU</name>